<evidence type="ECO:0000313" key="5">
    <source>
        <dbReference type="Proteomes" id="UP000612055"/>
    </source>
</evidence>
<feature type="region of interest" description="Disordered" evidence="3">
    <location>
        <begin position="1"/>
        <end position="241"/>
    </location>
</feature>
<feature type="compositionally biased region" description="Low complexity" evidence="3">
    <location>
        <begin position="428"/>
        <end position="445"/>
    </location>
</feature>
<protein>
    <submittedName>
        <fullName evidence="4">Uncharacterized protein</fullName>
    </submittedName>
</protein>
<feature type="repeat" description="RCC1" evidence="2">
    <location>
        <begin position="857"/>
        <end position="911"/>
    </location>
</feature>
<feature type="compositionally biased region" description="Low complexity" evidence="3">
    <location>
        <begin position="185"/>
        <end position="200"/>
    </location>
</feature>
<keyword evidence="5" id="KW-1185">Reference proteome</keyword>
<dbReference type="PANTHER" id="PTHR22870:SF408">
    <property type="entry name" value="OS09G0560450 PROTEIN"/>
    <property type="match status" value="1"/>
</dbReference>
<organism evidence="4 5">
    <name type="scientific">Edaphochlamys debaryana</name>
    <dbReference type="NCBI Taxonomy" id="47281"/>
    <lineage>
        <taxon>Eukaryota</taxon>
        <taxon>Viridiplantae</taxon>
        <taxon>Chlorophyta</taxon>
        <taxon>core chlorophytes</taxon>
        <taxon>Chlorophyceae</taxon>
        <taxon>CS clade</taxon>
        <taxon>Chlamydomonadales</taxon>
        <taxon>Chlamydomonadales incertae sedis</taxon>
        <taxon>Edaphochlamys</taxon>
    </lineage>
</organism>
<feature type="region of interest" description="Disordered" evidence="3">
    <location>
        <begin position="1668"/>
        <end position="1740"/>
    </location>
</feature>
<dbReference type="PANTHER" id="PTHR22870">
    <property type="entry name" value="REGULATOR OF CHROMOSOME CONDENSATION"/>
    <property type="match status" value="1"/>
</dbReference>
<feature type="repeat" description="RCC1" evidence="2">
    <location>
        <begin position="561"/>
        <end position="608"/>
    </location>
</feature>
<feature type="region of interest" description="Disordered" evidence="3">
    <location>
        <begin position="290"/>
        <end position="487"/>
    </location>
</feature>
<dbReference type="InterPro" id="IPR051210">
    <property type="entry name" value="Ub_ligase/GEF_domain"/>
</dbReference>
<dbReference type="OrthoDB" id="553157at2759"/>
<dbReference type="PROSITE" id="PS00626">
    <property type="entry name" value="RCC1_2"/>
    <property type="match status" value="2"/>
</dbReference>
<feature type="compositionally biased region" description="Polar residues" evidence="3">
    <location>
        <begin position="365"/>
        <end position="377"/>
    </location>
</feature>
<feature type="compositionally biased region" description="Low complexity" evidence="3">
    <location>
        <begin position="1686"/>
        <end position="1698"/>
    </location>
</feature>
<feature type="compositionally biased region" description="Low complexity" evidence="3">
    <location>
        <begin position="1217"/>
        <end position="1231"/>
    </location>
</feature>
<feature type="compositionally biased region" description="Low complexity" evidence="3">
    <location>
        <begin position="944"/>
        <end position="959"/>
    </location>
</feature>
<feature type="compositionally biased region" description="Gly residues" evidence="3">
    <location>
        <begin position="405"/>
        <end position="427"/>
    </location>
</feature>
<feature type="region of interest" description="Disordered" evidence="3">
    <location>
        <begin position="932"/>
        <end position="970"/>
    </location>
</feature>
<feature type="compositionally biased region" description="Low complexity" evidence="3">
    <location>
        <begin position="22"/>
        <end position="36"/>
    </location>
</feature>
<sequence>MLQSKLSDGSRGKASAPGLTGAGNAASEAAPNASEALGAAARGPLKSGTGAGPSSSVPSHNAAGHAARDGTRRLPSVGAKPPGPPAFGSGTARHGQPAPSGPASRRTPPRTPPGAGTGPPGSPLGANTGGTPRSSAPGTPPGGLKSSLKQGLPRTVRATGRPADIEPLASHGLPSRPTIDGTLPGSAGNSNSAGGLFAGATPPRSLSPDPMATRPGRPSSATAPTASASTSGALPGVTTSLPALGKASSLTRAGAGAGAGAVPGAAAAMGSAAVGSAAWASGLAAVIGPPPSSPGAMPTLARSASRSSPDRRGPGGRPGSQLLMLGSESGMLGPAGPGVGPGLGLGRTSGLTPPGAGAGTGSGQELPSSPPRNSRGQLQPAGSGPVRTSAGSFGGMFGMPPGSPSGAGRGGRGSGLSPGPGGPGTGLGSNPTSPSRGLRSPGKVPAGPPGSAPGAVRDGRTSASPGAGVPRPGSKQATPTRAGKRQPIDTAGLFEVVTSAPGVIGEVRLSPELWCMDVWRVLEGGCPQQRAWTFGAAAVTNAAAVAAAMSMPGGEAGLSKGAVPGLGMNPEEGGGMTYTSPQPLALLNGIVFKSVAAGSHHGAAVSEEGQLYVWGSDSRGQLGRGWQSVQHVACHPLPHEVSLPVEASLEDLQGQLPSSLLQGIMESSAPAKTTEQTLAELDAPTAGELREAAQSGASETTASGGTTTRGANGVFTPIQPLQLFPMPAVHETAPLGEGGTSMLEKAANSDAKALSLAAVAASKGGSVLPGAAAAAVAAAAAAEGYDSPGIPASPSRVGAGATATESGAAAGAGAGSGPKTRVTIVNESLHVYRLSFGCAVRVVACGALHTLAALEGGGVWGWGDNASGQATGRPGVPAVRVMTPVRLDEFEQVQVKSLSAGLRHSGAVTDRGMVWCWGCTRHGRLGLGAAVTREASPARPPRGGPSAPSASSYPTGTPYHLLPSPPRSPLAGSASAAVAVAVRDPLPATASMLAHAGTNPEGLHEDAKKGLTQPPTPVTLPEGVVAKMVACGARHTLALGEDGSVWAWGANGNQALGLPDVEDRPDPVRVPALPPAAFVAASTVSAAICAQHGRLFLWGSDACLNPWGQRNTVGGPGSEQMTPRSAHLPVIHRVRWLGPHRFRSVALGSRHAVATTSHQRLYWWGDEEVLPGAMQYGATRLPVRGPEPSDFLDVPTLAGDEDGIPPPPPPPIDFATGGDPSAPSHSPGAASGNRLAAFRLFSPRDGTRHSDFLGGGGSPRRGTSGFGAGSRCASPVRTTGVGMISTGPQSPNPAPPGERRSGWGGFNLASAVGRLSTTSLKLWGEEDEEEAELSVRLAVFNESVLLFIRSKRSLPPAGSPRPRLGRPSFANVLNLDQKRTGSTAILSPEASLAQGFGPNSLGGGASAVSVSAAAAPGLAALSIGGGEAPTGPGSAAGPGSPPRTAGGNSGGGAPALPVGSAAAAFTGEEPIVLVACGEGQTICLCGQTRYNISLDETRHALMLVVRQYARHWHATRRLASQRLQAAGGTPKRVKSRTPDSRRPSSARSLRNFYPRSSPAAGAPWQVDTWANPFPCVEPEERPPDPRDDLASLDMLLVFCRQAGLIDNISEYNDVIELYRVQVTNKQARLPPSMQAADQLAAGGSNNPTGPINMLPVRLHARVPEPSITLKLADPPDGGRPGGRVGFGAQPSTSASGTAPGPGPGPGPGGARAGGSQPTTPLGGPGGAPGSGPGLGLLGPEASLSAIPEASAWSLGGGMGAAGVGSAPGSPERLPRTPGTPPSLRIVDSRHYMPTKDGDEESGPDERLHDTEVLDLLLGLMQNRQAASSSRNQLPIPALMRRLAAQHVTRLRSTACAAPLPWVMGQVIRTEMLRALDGGPNSLTLHQAYIFLTSEHSAPQDLHLSMQDLHLSMQDMRLGLAQEEQPFTVPLLRLAQFIRQSGLLPKMLSRLISYLHKAAEYYLDRLTVAEQAAEYYLDRLTVAEQVPWWWPPEVLRERRAAVTGIGLSPTLWVRADLLPMYVQPSEVNMMALETMAGVVYDFDILGVYYGTTRKALRNQLGSEEQVALEHAKRDRLLAYVLVHLFGQYLFVLPACKNALAA</sequence>
<feature type="compositionally biased region" description="Low complexity" evidence="3">
    <location>
        <begin position="97"/>
        <end position="106"/>
    </location>
</feature>
<evidence type="ECO:0000256" key="3">
    <source>
        <dbReference type="SAM" id="MobiDB-lite"/>
    </source>
</evidence>
<evidence type="ECO:0000256" key="1">
    <source>
        <dbReference type="ARBA" id="ARBA00022737"/>
    </source>
</evidence>
<reference evidence="4" key="1">
    <citation type="journal article" date="2020" name="bioRxiv">
        <title>Comparative genomics of Chlamydomonas.</title>
        <authorList>
            <person name="Craig R.J."/>
            <person name="Hasan A.R."/>
            <person name="Ness R.W."/>
            <person name="Keightley P.D."/>
        </authorList>
    </citation>
    <scope>NUCLEOTIDE SEQUENCE</scope>
    <source>
        <strain evidence="4">CCAP 11/70</strain>
    </source>
</reference>
<evidence type="ECO:0000256" key="2">
    <source>
        <dbReference type="PROSITE-ProRule" id="PRU00235"/>
    </source>
</evidence>
<feature type="compositionally biased region" description="Gly residues" evidence="3">
    <location>
        <begin position="1253"/>
        <end position="1268"/>
    </location>
</feature>
<comment type="caution">
    <text evidence="4">The sequence shown here is derived from an EMBL/GenBank/DDBJ whole genome shotgun (WGS) entry which is preliminary data.</text>
</comment>
<feature type="compositionally biased region" description="Gly residues" evidence="3">
    <location>
        <begin position="333"/>
        <end position="347"/>
    </location>
</feature>
<feature type="region of interest" description="Disordered" evidence="3">
    <location>
        <begin position="689"/>
        <end position="714"/>
    </location>
</feature>
<gene>
    <name evidence="4" type="ORF">HYH03_001033</name>
</gene>
<dbReference type="Pfam" id="PF13540">
    <property type="entry name" value="RCC1_2"/>
    <property type="match status" value="4"/>
</dbReference>
<feature type="compositionally biased region" description="Gly residues" evidence="3">
    <location>
        <begin position="1722"/>
        <end position="1736"/>
    </location>
</feature>
<evidence type="ECO:0000313" key="4">
    <source>
        <dbReference type="EMBL" id="KAG2501223.1"/>
    </source>
</evidence>
<accession>A0A836C6K1</accession>
<feature type="region of interest" description="Disordered" evidence="3">
    <location>
        <begin position="1182"/>
        <end position="1231"/>
    </location>
</feature>
<feature type="compositionally biased region" description="Low complexity" evidence="3">
    <location>
        <begin position="692"/>
        <end position="713"/>
    </location>
</feature>
<dbReference type="SUPFAM" id="SSF50985">
    <property type="entry name" value="RCC1/BLIP-II"/>
    <property type="match status" value="2"/>
</dbReference>
<dbReference type="Proteomes" id="UP000612055">
    <property type="component" value="Unassembled WGS sequence"/>
</dbReference>
<feature type="region of interest" description="Disordered" evidence="3">
    <location>
        <begin position="1523"/>
        <end position="1564"/>
    </location>
</feature>
<feature type="compositionally biased region" description="Low complexity" evidence="3">
    <location>
        <begin position="215"/>
        <end position="236"/>
    </location>
</feature>
<keyword evidence="1" id="KW-0677">Repeat</keyword>
<dbReference type="PROSITE" id="PS50012">
    <property type="entry name" value="RCC1_3"/>
    <property type="match status" value="3"/>
</dbReference>
<name>A0A836C6K1_9CHLO</name>
<feature type="compositionally biased region" description="Low complexity" evidence="3">
    <location>
        <begin position="319"/>
        <end position="332"/>
    </location>
</feature>
<feature type="compositionally biased region" description="Basic and acidic residues" evidence="3">
    <location>
        <begin position="1786"/>
        <end position="1796"/>
    </location>
</feature>
<dbReference type="InterPro" id="IPR009091">
    <property type="entry name" value="RCC1/BLIP-II"/>
</dbReference>
<feature type="region of interest" description="Disordered" evidence="3">
    <location>
        <begin position="1247"/>
        <end position="1275"/>
    </location>
</feature>
<feature type="region of interest" description="Disordered" evidence="3">
    <location>
        <begin position="1425"/>
        <end position="1453"/>
    </location>
</feature>
<feature type="repeat" description="RCC1" evidence="2">
    <location>
        <begin position="1043"/>
        <end position="1100"/>
    </location>
</feature>
<feature type="region of interest" description="Disordered" evidence="3">
    <location>
        <begin position="1283"/>
        <end position="1302"/>
    </location>
</feature>
<proteinExistence type="predicted"/>
<dbReference type="Gene3D" id="2.130.10.30">
    <property type="entry name" value="Regulator of chromosome condensation 1/beta-lactamase-inhibitor protein II"/>
    <property type="match status" value="3"/>
</dbReference>
<dbReference type="InterPro" id="IPR000408">
    <property type="entry name" value="Reg_chr_condens"/>
</dbReference>
<dbReference type="EMBL" id="JAEHOE010000002">
    <property type="protein sequence ID" value="KAG2501223.1"/>
    <property type="molecule type" value="Genomic_DNA"/>
</dbReference>
<feature type="region of interest" description="Disordered" evidence="3">
    <location>
        <begin position="1760"/>
        <end position="1805"/>
    </location>
</feature>
<feature type="compositionally biased region" description="Low complexity" evidence="3">
    <location>
        <begin position="1429"/>
        <end position="1446"/>
    </location>
</feature>